<gene>
    <name evidence="9" type="primary">prsK</name>
    <name evidence="9" type="ORF">GTP77_22445</name>
</gene>
<evidence type="ECO:0000256" key="1">
    <source>
        <dbReference type="ARBA" id="ARBA00000085"/>
    </source>
</evidence>
<evidence type="ECO:0000313" key="10">
    <source>
        <dbReference type="Proteomes" id="UP000450676"/>
    </source>
</evidence>
<dbReference type="PANTHER" id="PTHR44936">
    <property type="entry name" value="SENSOR PROTEIN CREC"/>
    <property type="match status" value="1"/>
</dbReference>
<proteinExistence type="predicted"/>
<feature type="transmembrane region" description="Helical" evidence="7">
    <location>
        <begin position="6"/>
        <end position="25"/>
    </location>
</feature>
<sequence length="693" mass="76787">MLSSVAAYSYGAAALAFALLCGLLLSIWRARAHAAVLAAAALVTALWAGLNAWEAVHAPGPSTLNDALDIARNAAWSAFLLFLMGLFQQGAGWRLLRHNRLLRLVAGFYALLLAAELLANWAPGVLASLGGLLPLAMLRAGAAVLGMILVEQLYRNKPLQERWALKYACLGIGGMYAYDFYLYSDTMLFRQVNGDIWAARGFVQALTMPLIALAVSRSAAWSNQLSVSRRVLFHSAALAGSAGYLLVMSSAGYYLRFFGGSWGSVMQVAFLFGATVLLAGVLFSGTFRAWLKVFISKHFYSYNYDYREEWMGFTRMLSADGPKLAERAVQAVAGLVESPGGALWLLRESGRHEPVAQWHVPLASESEAADSELCQFLESKQWVIDMQEYQRNPGLYGDIAMPDWICRYPRVWLVLPLIMQGRLSGFMLLQQPRSAIQLNWEVIDLLKIACSQAASYLAQQDAAMALMVARQFESFNRMSTFVVHDLKNLVAQLSLLIPNAHKHRNNPEFQQDMLDTVTHSVQKMKLMLQKLSRNDAPARPLPLFIDQLLQQAVSLKAAFEPRPQLRVETPGLRVLADWERLERVLGHLIQNAIEATPLDGQVRIALRGEHDAVLVEISDSGAGMTEEFIRERLYKPFESTKPAGMGIGAFESREYIHELGGELEVSSSPRQGTTFRVTLPLYRQDAGSVERAA</sequence>
<dbReference type="GO" id="GO:0004673">
    <property type="term" value="F:protein histidine kinase activity"/>
    <property type="evidence" value="ECO:0007669"/>
    <property type="project" value="UniProtKB-EC"/>
</dbReference>
<keyword evidence="7" id="KW-1133">Transmembrane helix</keyword>
<dbReference type="EMBL" id="WWCU01000032">
    <property type="protein sequence ID" value="MYN10085.1"/>
    <property type="molecule type" value="Genomic_DNA"/>
</dbReference>
<feature type="transmembrane region" description="Helical" evidence="7">
    <location>
        <begin position="163"/>
        <end position="181"/>
    </location>
</feature>
<dbReference type="NCBIfam" id="TIGR02916">
    <property type="entry name" value="PEP_his_kin"/>
    <property type="match status" value="1"/>
</dbReference>
<dbReference type="InterPro" id="IPR036890">
    <property type="entry name" value="HATPase_C_sf"/>
</dbReference>
<feature type="transmembrane region" description="Helical" evidence="7">
    <location>
        <begin position="267"/>
        <end position="291"/>
    </location>
</feature>
<evidence type="ECO:0000256" key="5">
    <source>
        <dbReference type="ARBA" id="ARBA00022777"/>
    </source>
</evidence>
<dbReference type="InterPro" id="IPR004358">
    <property type="entry name" value="Sig_transdc_His_kin-like_C"/>
</dbReference>
<evidence type="ECO:0000256" key="7">
    <source>
        <dbReference type="SAM" id="Phobius"/>
    </source>
</evidence>
<dbReference type="PANTHER" id="PTHR44936:SF10">
    <property type="entry name" value="SENSOR PROTEIN RSTB"/>
    <property type="match status" value="1"/>
</dbReference>
<dbReference type="Proteomes" id="UP000450676">
    <property type="component" value="Unassembled WGS sequence"/>
</dbReference>
<dbReference type="GO" id="GO:0005524">
    <property type="term" value="F:ATP binding"/>
    <property type="evidence" value="ECO:0007669"/>
    <property type="project" value="UniProtKB-KW"/>
</dbReference>
<evidence type="ECO:0000256" key="3">
    <source>
        <dbReference type="ARBA" id="ARBA00022679"/>
    </source>
</evidence>
<accession>A0A7X4HH79</accession>
<organism evidence="9 10">
    <name type="scientific">Pseudoduganella aquatica</name>
    <dbReference type="NCBI Taxonomy" id="2660641"/>
    <lineage>
        <taxon>Bacteria</taxon>
        <taxon>Pseudomonadati</taxon>
        <taxon>Pseudomonadota</taxon>
        <taxon>Betaproteobacteria</taxon>
        <taxon>Burkholderiales</taxon>
        <taxon>Oxalobacteraceae</taxon>
        <taxon>Telluria group</taxon>
        <taxon>Pseudoduganella</taxon>
    </lineage>
</organism>
<keyword evidence="4" id="KW-0547">Nucleotide-binding</keyword>
<protein>
    <recommendedName>
        <fullName evidence="2">histidine kinase</fullName>
        <ecNumber evidence="2">2.7.13.3</ecNumber>
    </recommendedName>
</protein>
<feature type="domain" description="Histidine kinase" evidence="8">
    <location>
        <begin position="481"/>
        <end position="683"/>
    </location>
</feature>
<comment type="caution">
    <text evidence="9">The sequence shown here is derived from an EMBL/GenBank/DDBJ whole genome shotgun (WGS) entry which is preliminary data.</text>
</comment>
<dbReference type="InterPro" id="IPR050980">
    <property type="entry name" value="2C_sensor_his_kinase"/>
</dbReference>
<keyword evidence="10" id="KW-1185">Reference proteome</keyword>
<feature type="transmembrane region" description="Helical" evidence="7">
    <location>
        <begin position="32"/>
        <end position="50"/>
    </location>
</feature>
<feature type="transmembrane region" description="Helical" evidence="7">
    <location>
        <begin position="101"/>
        <end position="119"/>
    </location>
</feature>
<evidence type="ECO:0000256" key="4">
    <source>
        <dbReference type="ARBA" id="ARBA00022741"/>
    </source>
</evidence>
<dbReference type="SUPFAM" id="SSF55781">
    <property type="entry name" value="GAF domain-like"/>
    <property type="match status" value="1"/>
</dbReference>
<dbReference type="InterPro" id="IPR029016">
    <property type="entry name" value="GAF-like_dom_sf"/>
</dbReference>
<name>A0A7X4HH79_9BURK</name>
<evidence type="ECO:0000313" key="9">
    <source>
        <dbReference type="EMBL" id="MYN10085.1"/>
    </source>
</evidence>
<dbReference type="SUPFAM" id="SSF55874">
    <property type="entry name" value="ATPase domain of HSP90 chaperone/DNA topoisomerase II/histidine kinase"/>
    <property type="match status" value="1"/>
</dbReference>
<feature type="transmembrane region" description="Helical" evidence="7">
    <location>
        <begin position="125"/>
        <end position="151"/>
    </location>
</feature>
<feature type="transmembrane region" description="Helical" evidence="7">
    <location>
        <begin position="201"/>
        <end position="220"/>
    </location>
</feature>
<dbReference type="Gene3D" id="3.30.450.40">
    <property type="match status" value="1"/>
</dbReference>
<dbReference type="RefSeq" id="WP_161074382.1">
    <property type="nucleotide sequence ID" value="NZ_CP086370.1"/>
</dbReference>
<dbReference type="InterPro" id="IPR003594">
    <property type="entry name" value="HATPase_dom"/>
</dbReference>
<reference evidence="9 10" key="1">
    <citation type="submission" date="2019-12" db="EMBL/GenBank/DDBJ databases">
        <title>Novel species isolated from a subtropical stream in China.</title>
        <authorList>
            <person name="Lu H."/>
        </authorList>
    </citation>
    <scope>NUCLEOTIDE SEQUENCE [LARGE SCALE GENOMIC DNA]</scope>
    <source>
        <strain evidence="9 10">FT127W</strain>
    </source>
</reference>
<dbReference type="Gene3D" id="3.30.565.10">
    <property type="entry name" value="Histidine kinase-like ATPase, C-terminal domain"/>
    <property type="match status" value="1"/>
</dbReference>
<dbReference type="EC" id="2.7.13.3" evidence="2"/>
<feature type="transmembrane region" description="Helical" evidence="7">
    <location>
        <begin position="232"/>
        <end position="255"/>
    </location>
</feature>
<comment type="catalytic activity">
    <reaction evidence="1">
        <text>ATP + protein L-histidine = ADP + protein N-phospho-L-histidine.</text>
        <dbReference type="EC" id="2.7.13.3"/>
    </reaction>
</comment>
<keyword evidence="5 9" id="KW-0418">Kinase</keyword>
<evidence type="ECO:0000256" key="6">
    <source>
        <dbReference type="ARBA" id="ARBA00022840"/>
    </source>
</evidence>
<keyword evidence="7" id="KW-0472">Membrane</keyword>
<dbReference type="InterPro" id="IPR005467">
    <property type="entry name" value="His_kinase_dom"/>
</dbReference>
<dbReference type="Pfam" id="PF02518">
    <property type="entry name" value="HATPase_c"/>
    <property type="match status" value="1"/>
</dbReference>
<evidence type="ECO:0000256" key="2">
    <source>
        <dbReference type="ARBA" id="ARBA00012438"/>
    </source>
</evidence>
<evidence type="ECO:0000259" key="8">
    <source>
        <dbReference type="PROSITE" id="PS50109"/>
    </source>
</evidence>
<dbReference type="InterPro" id="IPR014265">
    <property type="entry name" value="XrtA/PrsK"/>
</dbReference>
<dbReference type="PROSITE" id="PS50109">
    <property type="entry name" value="HIS_KIN"/>
    <property type="match status" value="1"/>
</dbReference>
<dbReference type="SMART" id="SM00387">
    <property type="entry name" value="HATPase_c"/>
    <property type="match status" value="1"/>
</dbReference>
<keyword evidence="6" id="KW-0067">ATP-binding</keyword>
<keyword evidence="3 9" id="KW-0808">Transferase</keyword>
<feature type="transmembrane region" description="Helical" evidence="7">
    <location>
        <begin position="70"/>
        <end position="89"/>
    </location>
</feature>
<keyword evidence="7" id="KW-0812">Transmembrane</keyword>
<dbReference type="PRINTS" id="PR00344">
    <property type="entry name" value="BCTRLSENSOR"/>
</dbReference>
<dbReference type="AlphaFoldDB" id="A0A7X4HH79"/>